<sequence length="127" mass="13997">MGKTGRGLSNGEKMLNLVSDNAKQVSVFLHNGVGAKRISVVAGNMNPESYTITLQVSAFHMSAVSAILRNISRCVIVDTLLLRALSRSEKTCDLSIKFKQHWVRALDDLRFQTPISSCFHELACFAN</sequence>
<gene>
    <name evidence="1" type="ORF">T265_16292</name>
</gene>
<proteinExistence type="predicted"/>
<accession>A0A074YY33</accession>
<organism evidence="1 2">
    <name type="scientific">Opisthorchis viverrini</name>
    <name type="common">Southeast Asian liver fluke</name>
    <dbReference type="NCBI Taxonomy" id="6198"/>
    <lineage>
        <taxon>Eukaryota</taxon>
        <taxon>Metazoa</taxon>
        <taxon>Spiralia</taxon>
        <taxon>Lophotrochozoa</taxon>
        <taxon>Platyhelminthes</taxon>
        <taxon>Trematoda</taxon>
        <taxon>Digenea</taxon>
        <taxon>Opisthorchiida</taxon>
        <taxon>Opisthorchiata</taxon>
        <taxon>Opisthorchiidae</taxon>
        <taxon>Opisthorchis</taxon>
    </lineage>
</organism>
<keyword evidence="2" id="KW-1185">Reference proteome</keyword>
<dbReference type="KEGG" id="ovi:T265_16292"/>
<dbReference type="CTD" id="20330457"/>
<protein>
    <submittedName>
        <fullName evidence="1">Uncharacterized protein</fullName>
    </submittedName>
</protein>
<feature type="non-terminal residue" evidence="1">
    <location>
        <position position="127"/>
    </location>
</feature>
<dbReference type="RefSeq" id="XP_009178156.1">
    <property type="nucleotide sequence ID" value="XM_009179892.1"/>
</dbReference>
<dbReference type="Proteomes" id="UP000054324">
    <property type="component" value="Unassembled WGS sequence"/>
</dbReference>
<dbReference type="EMBL" id="KL611475">
    <property type="protein sequence ID" value="KER18097.1"/>
    <property type="molecule type" value="Genomic_DNA"/>
</dbReference>
<evidence type="ECO:0000313" key="1">
    <source>
        <dbReference type="EMBL" id="KER18097.1"/>
    </source>
</evidence>
<name>A0A074YY33_OPIVI</name>
<reference evidence="1 2" key="1">
    <citation type="submission" date="2013-11" db="EMBL/GenBank/DDBJ databases">
        <title>Opisthorchis viverrini - life in the bile duct.</title>
        <authorList>
            <person name="Young N.D."/>
            <person name="Nagarajan N."/>
            <person name="Lin S.J."/>
            <person name="Korhonen P.K."/>
            <person name="Jex A.R."/>
            <person name="Hall R.S."/>
            <person name="Safavi-Hemami H."/>
            <person name="Kaewkong W."/>
            <person name="Bertrand D."/>
            <person name="Gao S."/>
            <person name="Seet Q."/>
            <person name="Wongkham S."/>
            <person name="Teh B.T."/>
            <person name="Wongkham C."/>
            <person name="Intapan P.M."/>
            <person name="Maleewong W."/>
            <person name="Yang X."/>
            <person name="Hu M."/>
            <person name="Wang Z."/>
            <person name="Hofmann A."/>
            <person name="Sternberg P.W."/>
            <person name="Tan P."/>
            <person name="Wang J."/>
            <person name="Gasser R.B."/>
        </authorList>
    </citation>
    <scope>NUCLEOTIDE SEQUENCE [LARGE SCALE GENOMIC DNA]</scope>
</reference>
<evidence type="ECO:0000313" key="2">
    <source>
        <dbReference type="Proteomes" id="UP000054324"/>
    </source>
</evidence>
<dbReference type="AlphaFoldDB" id="A0A074YY33"/>
<dbReference type="GeneID" id="20330457"/>